<dbReference type="RefSeq" id="WP_123120998.1">
    <property type="nucleotide sequence ID" value="NZ_RJJR01000009.1"/>
</dbReference>
<organism evidence="2 3">
    <name type="scientific">Hanamia caeni</name>
    <dbReference type="NCBI Taxonomy" id="2294116"/>
    <lineage>
        <taxon>Bacteria</taxon>
        <taxon>Pseudomonadati</taxon>
        <taxon>Bacteroidota</taxon>
        <taxon>Chitinophagia</taxon>
        <taxon>Chitinophagales</taxon>
        <taxon>Chitinophagaceae</taxon>
        <taxon>Hanamia</taxon>
    </lineage>
</organism>
<dbReference type="SUPFAM" id="SSF51658">
    <property type="entry name" value="Xylose isomerase-like"/>
    <property type="match status" value="1"/>
</dbReference>
<dbReference type="PANTHER" id="PTHR12110:SF41">
    <property type="entry name" value="INOSOSE DEHYDRATASE"/>
    <property type="match status" value="1"/>
</dbReference>
<feature type="domain" description="Xylose isomerase-like TIM barrel" evidence="1">
    <location>
        <begin position="58"/>
        <end position="304"/>
    </location>
</feature>
<evidence type="ECO:0000313" key="3">
    <source>
        <dbReference type="Proteomes" id="UP000267223"/>
    </source>
</evidence>
<keyword evidence="2" id="KW-0413">Isomerase</keyword>
<gene>
    <name evidence="2" type="ORF">EFY79_12220</name>
</gene>
<keyword evidence="3" id="KW-1185">Reference proteome</keyword>
<comment type="caution">
    <text evidence="2">The sequence shown here is derived from an EMBL/GenBank/DDBJ whole genome shotgun (WGS) entry which is preliminary data.</text>
</comment>
<dbReference type="PANTHER" id="PTHR12110">
    <property type="entry name" value="HYDROXYPYRUVATE ISOMERASE"/>
    <property type="match status" value="1"/>
</dbReference>
<evidence type="ECO:0000259" key="1">
    <source>
        <dbReference type="Pfam" id="PF01261"/>
    </source>
</evidence>
<sequence length="307" mass="34764">MKLSRRKFIKNSSFTMAGTMFLPKDILHSFSFKGSHILGLQLYSVRDDMKTDPAGTLKKLADMGYKNVEHANYINGKFYGYAPLEFKKLLDGLGLKMPSGHTVMNASDYDVSKNDFTDKWKQTIEDAKTLGQKYVISPWLDENLRKNYDDLVGFLDVFNKCGELCQKSGLKFGYHNHDFEFRYSLNGKKIYDIILEKTDPKLVIQQLDLGNMYGAGGRGLDVIKQYPGRFESMHVKDEIKSSGKGEMGDEYESTVLGKGILPVKEVIDLAKKIGGTTEFIIEQESYQGKTPLDCAKEDLAAMKKWGY</sequence>
<dbReference type="GO" id="GO:0016853">
    <property type="term" value="F:isomerase activity"/>
    <property type="evidence" value="ECO:0007669"/>
    <property type="project" value="UniProtKB-KW"/>
</dbReference>
<dbReference type="InterPro" id="IPR050312">
    <property type="entry name" value="IolE/XylAMocC-like"/>
</dbReference>
<dbReference type="Pfam" id="PF01261">
    <property type="entry name" value="AP_endonuc_2"/>
    <property type="match status" value="1"/>
</dbReference>
<accession>A0A3M9NFG9</accession>
<dbReference type="OrthoDB" id="9798407at2"/>
<dbReference type="AlphaFoldDB" id="A0A3M9NFG9"/>
<dbReference type="InterPro" id="IPR036237">
    <property type="entry name" value="Xyl_isomerase-like_sf"/>
</dbReference>
<dbReference type="InterPro" id="IPR013022">
    <property type="entry name" value="Xyl_isomerase-like_TIM-brl"/>
</dbReference>
<dbReference type="Proteomes" id="UP000267223">
    <property type="component" value="Unassembled WGS sequence"/>
</dbReference>
<proteinExistence type="predicted"/>
<dbReference type="EMBL" id="RJJR01000009">
    <property type="protein sequence ID" value="RNI35718.1"/>
    <property type="molecule type" value="Genomic_DNA"/>
</dbReference>
<protein>
    <submittedName>
        <fullName evidence="2">Sugar phosphate isomerase/epimerase</fullName>
    </submittedName>
</protein>
<reference evidence="2 3" key="1">
    <citation type="submission" date="2018-11" db="EMBL/GenBank/DDBJ databases">
        <title>Draft genome sequence of Ferruginibacter sp. BO-59.</title>
        <authorList>
            <person name="Im W.T."/>
        </authorList>
    </citation>
    <scope>NUCLEOTIDE SEQUENCE [LARGE SCALE GENOMIC DNA]</scope>
    <source>
        <strain evidence="2 3">BO-59</strain>
    </source>
</reference>
<evidence type="ECO:0000313" key="2">
    <source>
        <dbReference type="EMBL" id="RNI35718.1"/>
    </source>
</evidence>
<name>A0A3M9NFG9_9BACT</name>
<dbReference type="Gene3D" id="3.20.20.150">
    <property type="entry name" value="Divalent-metal-dependent TIM barrel enzymes"/>
    <property type="match status" value="1"/>
</dbReference>